<gene>
    <name evidence="7" type="ORF">XAT740_LOCUS37114</name>
</gene>
<feature type="transmembrane region" description="Helical" evidence="5">
    <location>
        <begin position="193"/>
        <end position="216"/>
    </location>
</feature>
<evidence type="ECO:0000256" key="3">
    <source>
        <dbReference type="ARBA" id="ARBA00022989"/>
    </source>
</evidence>
<evidence type="ECO:0000313" key="8">
    <source>
        <dbReference type="Proteomes" id="UP000663828"/>
    </source>
</evidence>
<dbReference type="Proteomes" id="UP000663828">
    <property type="component" value="Unassembled WGS sequence"/>
</dbReference>
<dbReference type="CDD" id="cd00637">
    <property type="entry name" value="7tm_classA_rhodopsin-like"/>
    <property type="match status" value="1"/>
</dbReference>
<accession>A0A815PY30</accession>
<evidence type="ECO:0000256" key="1">
    <source>
        <dbReference type="ARBA" id="ARBA00004370"/>
    </source>
</evidence>
<dbReference type="Gene3D" id="1.20.1070.10">
    <property type="entry name" value="Rhodopsin 7-helix transmembrane proteins"/>
    <property type="match status" value="1"/>
</dbReference>
<comment type="caution">
    <text evidence="7">The sequence shown here is derived from an EMBL/GenBank/DDBJ whole genome shotgun (WGS) entry which is preliminary data.</text>
</comment>
<dbReference type="InterPro" id="IPR017452">
    <property type="entry name" value="GPCR_Rhodpsn_7TM"/>
</dbReference>
<organism evidence="7 8">
    <name type="scientific">Adineta ricciae</name>
    <name type="common">Rotifer</name>
    <dbReference type="NCBI Taxonomy" id="249248"/>
    <lineage>
        <taxon>Eukaryota</taxon>
        <taxon>Metazoa</taxon>
        <taxon>Spiralia</taxon>
        <taxon>Gnathifera</taxon>
        <taxon>Rotifera</taxon>
        <taxon>Eurotatoria</taxon>
        <taxon>Bdelloidea</taxon>
        <taxon>Adinetida</taxon>
        <taxon>Adinetidae</taxon>
        <taxon>Adineta</taxon>
    </lineage>
</organism>
<comment type="subcellular location">
    <subcellularLocation>
        <location evidence="1">Membrane</location>
    </subcellularLocation>
</comment>
<dbReference type="SUPFAM" id="SSF81321">
    <property type="entry name" value="Family A G protein-coupled receptor-like"/>
    <property type="match status" value="1"/>
</dbReference>
<evidence type="ECO:0000256" key="4">
    <source>
        <dbReference type="ARBA" id="ARBA00023136"/>
    </source>
</evidence>
<feature type="transmembrane region" description="Helical" evidence="5">
    <location>
        <begin position="237"/>
        <end position="261"/>
    </location>
</feature>
<feature type="domain" description="G-protein coupled receptors family 1 profile" evidence="6">
    <location>
        <begin position="37"/>
        <end position="289"/>
    </location>
</feature>
<evidence type="ECO:0000259" key="6">
    <source>
        <dbReference type="PROSITE" id="PS50262"/>
    </source>
</evidence>
<feature type="transmembrane region" description="Helical" evidence="5">
    <location>
        <begin position="96"/>
        <end position="116"/>
    </location>
</feature>
<keyword evidence="2 5" id="KW-0812">Transmembrane</keyword>
<keyword evidence="3 5" id="KW-1133">Transmembrane helix</keyword>
<dbReference type="GO" id="GO:0016020">
    <property type="term" value="C:membrane"/>
    <property type="evidence" value="ECO:0007669"/>
    <property type="project" value="UniProtKB-SubCell"/>
</dbReference>
<evidence type="ECO:0000256" key="5">
    <source>
        <dbReference type="SAM" id="Phobius"/>
    </source>
</evidence>
<feature type="transmembrane region" description="Helical" evidence="5">
    <location>
        <begin position="24"/>
        <end position="47"/>
    </location>
</feature>
<evidence type="ECO:0000256" key="2">
    <source>
        <dbReference type="ARBA" id="ARBA00022692"/>
    </source>
</evidence>
<keyword evidence="8" id="KW-1185">Reference proteome</keyword>
<protein>
    <recommendedName>
        <fullName evidence="6">G-protein coupled receptors family 1 profile domain-containing protein</fullName>
    </recommendedName>
</protein>
<feature type="transmembrane region" description="Helical" evidence="5">
    <location>
        <begin position="137"/>
        <end position="161"/>
    </location>
</feature>
<dbReference type="PROSITE" id="PS50262">
    <property type="entry name" value="G_PROTEIN_RECEP_F1_2"/>
    <property type="match status" value="1"/>
</dbReference>
<keyword evidence="4 5" id="KW-0472">Membrane</keyword>
<name>A0A815PY30_ADIRI</name>
<evidence type="ECO:0000313" key="7">
    <source>
        <dbReference type="EMBL" id="CAF1455258.1"/>
    </source>
</evidence>
<reference evidence="7" key="1">
    <citation type="submission" date="2021-02" db="EMBL/GenBank/DDBJ databases">
        <authorList>
            <person name="Nowell W R."/>
        </authorList>
    </citation>
    <scope>NUCLEOTIDE SEQUENCE</scope>
</reference>
<dbReference type="AlphaFoldDB" id="A0A815PY30"/>
<feature type="transmembrane region" description="Helical" evidence="5">
    <location>
        <begin position="59"/>
        <end position="81"/>
    </location>
</feature>
<proteinExistence type="predicted"/>
<sequence>MIVNNTLGYAIEQDDVSLSRTVRFWIFLILIVPSVYCSFLVLFHLFVDKNLRSQLGNHIIINLLIIGLITEFVDIPFHLAFLQTGRVQPSTPALCLAWWFFDLGLYNGCTVIMAWSSVHRYLLIFHSRLFLTANNRFLFHYLPLILLNAYIVLFYFIVIVFPPCVNVYNYSLPVCNNFPCYLNDPLLGIWDSVANGICPTFITTILSVTVLGRVYYQKMRLQQMNLWRKQRKMTIQLLSVCILYLIANIPLNVMIFAHLCGLPQIVGANEESYFNYLCYFVTLLFPFVCLGILSELRKKIQWKGIFLFRRSLQIGMIHPK</sequence>
<dbReference type="EMBL" id="CAJNOR010003870">
    <property type="protein sequence ID" value="CAF1455258.1"/>
    <property type="molecule type" value="Genomic_DNA"/>
</dbReference>
<feature type="transmembrane region" description="Helical" evidence="5">
    <location>
        <begin position="273"/>
        <end position="293"/>
    </location>
</feature>